<organism evidence="3 4">
    <name type="scientific">Rhizocola hellebori</name>
    <dbReference type="NCBI Taxonomy" id="1392758"/>
    <lineage>
        <taxon>Bacteria</taxon>
        <taxon>Bacillati</taxon>
        <taxon>Actinomycetota</taxon>
        <taxon>Actinomycetes</taxon>
        <taxon>Micromonosporales</taxon>
        <taxon>Micromonosporaceae</taxon>
        <taxon>Rhizocola</taxon>
    </lineage>
</organism>
<dbReference type="GO" id="GO:0036199">
    <property type="term" value="F:cholest-4-en-3-one 26-monooxygenase activity"/>
    <property type="evidence" value="ECO:0007669"/>
    <property type="project" value="TreeGrafter"/>
</dbReference>
<dbReference type="PROSITE" id="PS00086">
    <property type="entry name" value="CYTOCHROME_P450"/>
    <property type="match status" value="1"/>
</dbReference>
<dbReference type="Pfam" id="PF00067">
    <property type="entry name" value="p450"/>
    <property type="match status" value="1"/>
</dbReference>
<name>A0A8J3Q281_9ACTN</name>
<evidence type="ECO:0000313" key="4">
    <source>
        <dbReference type="Proteomes" id="UP000612899"/>
    </source>
</evidence>
<dbReference type="GO" id="GO:0005506">
    <property type="term" value="F:iron ion binding"/>
    <property type="evidence" value="ECO:0007669"/>
    <property type="project" value="InterPro"/>
</dbReference>
<dbReference type="SUPFAM" id="SSF48264">
    <property type="entry name" value="Cytochrome P450"/>
    <property type="match status" value="1"/>
</dbReference>
<proteinExistence type="inferred from homology"/>
<dbReference type="PANTHER" id="PTHR46696:SF4">
    <property type="entry name" value="BIOTIN BIOSYNTHESIS CYTOCHROME P450"/>
    <property type="match status" value="1"/>
</dbReference>
<dbReference type="Proteomes" id="UP000612899">
    <property type="component" value="Unassembled WGS sequence"/>
</dbReference>
<dbReference type="GO" id="GO:0006707">
    <property type="term" value="P:cholesterol catabolic process"/>
    <property type="evidence" value="ECO:0007669"/>
    <property type="project" value="TreeGrafter"/>
</dbReference>
<keyword evidence="2" id="KW-0479">Metal-binding</keyword>
<protein>
    <submittedName>
        <fullName evidence="3">Cytochrome P450</fullName>
    </submittedName>
</protein>
<dbReference type="GO" id="GO:0008395">
    <property type="term" value="F:steroid hydroxylase activity"/>
    <property type="evidence" value="ECO:0007669"/>
    <property type="project" value="TreeGrafter"/>
</dbReference>
<dbReference type="InterPro" id="IPR001128">
    <property type="entry name" value="Cyt_P450"/>
</dbReference>
<dbReference type="InterPro" id="IPR002397">
    <property type="entry name" value="Cyt_P450_B"/>
</dbReference>
<evidence type="ECO:0000313" key="3">
    <source>
        <dbReference type="EMBL" id="GIH02015.1"/>
    </source>
</evidence>
<keyword evidence="4" id="KW-1185">Reference proteome</keyword>
<comment type="caution">
    <text evidence="3">The sequence shown here is derived from an EMBL/GenBank/DDBJ whole genome shotgun (WGS) entry which is preliminary data.</text>
</comment>
<accession>A0A8J3Q281</accession>
<keyword evidence="2" id="KW-0349">Heme</keyword>
<dbReference type="RefSeq" id="WP_203905967.1">
    <property type="nucleotide sequence ID" value="NZ_BONY01000001.1"/>
</dbReference>
<dbReference type="InterPro" id="IPR017972">
    <property type="entry name" value="Cyt_P450_CS"/>
</dbReference>
<reference evidence="3" key="1">
    <citation type="submission" date="2021-01" db="EMBL/GenBank/DDBJ databases">
        <title>Whole genome shotgun sequence of Rhizocola hellebori NBRC 109834.</title>
        <authorList>
            <person name="Komaki H."/>
            <person name="Tamura T."/>
        </authorList>
    </citation>
    <scope>NUCLEOTIDE SEQUENCE</scope>
    <source>
        <strain evidence="3">NBRC 109834</strain>
    </source>
</reference>
<dbReference type="PANTHER" id="PTHR46696">
    <property type="entry name" value="P450, PUTATIVE (EUROFUNG)-RELATED"/>
    <property type="match status" value="1"/>
</dbReference>
<dbReference type="AlphaFoldDB" id="A0A8J3Q281"/>
<keyword evidence="2" id="KW-0560">Oxidoreductase</keyword>
<keyword evidence="2" id="KW-0503">Monooxygenase</keyword>
<gene>
    <name evidence="3" type="ORF">Rhe02_00820</name>
</gene>
<dbReference type="EMBL" id="BONY01000001">
    <property type="protein sequence ID" value="GIH02015.1"/>
    <property type="molecule type" value="Genomic_DNA"/>
</dbReference>
<sequence>MVNLADPALHASQDLSGFWRKLRRDDPIHRDPGGFWVVTRHADVVAIARDPHTFTSERGNVLASLLSGGDTGSGAMMAVSDGAAHARLRGILGKAFTPKALSVLATQIALSAKTLVAQAAAGETDFAREVSARLPIAVMGSLLGLPSADWGYLASLTEAALAGQDPAGTWRARNEILVYFASTTTDPGVLPALLSRLSEDEILLNCYSLLLGGDQTTRLALTGAVAALACHPAQWQQLRRGAVAQSTAVEEVLRWTTPALHSGRVVTRDRPPFRTGDIVTSWYASANFDEEEFAEPDRFDLGRTPNRHLTFGHGPHFCLGAHLARVEIAAVLEALREHVHTIEVTGAPRRVESNFLSGYTSLPVTLR</sequence>
<dbReference type="PRINTS" id="PR00385">
    <property type="entry name" value="P450"/>
</dbReference>
<evidence type="ECO:0000256" key="1">
    <source>
        <dbReference type="ARBA" id="ARBA00010617"/>
    </source>
</evidence>
<evidence type="ECO:0000256" key="2">
    <source>
        <dbReference type="RuleBase" id="RU000461"/>
    </source>
</evidence>
<comment type="similarity">
    <text evidence="1 2">Belongs to the cytochrome P450 family.</text>
</comment>
<dbReference type="PRINTS" id="PR00359">
    <property type="entry name" value="BP450"/>
</dbReference>
<dbReference type="Gene3D" id="1.10.630.10">
    <property type="entry name" value="Cytochrome P450"/>
    <property type="match status" value="1"/>
</dbReference>
<dbReference type="InterPro" id="IPR036396">
    <property type="entry name" value="Cyt_P450_sf"/>
</dbReference>
<keyword evidence="2" id="KW-0408">Iron</keyword>
<dbReference type="GO" id="GO:0020037">
    <property type="term" value="F:heme binding"/>
    <property type="evidence" value="ECO:0007669"/>
    <property type="project" value="InterPro"/>
</dbReference>